<dbReference type="GO" id="GO:0009279">
    <property type="term" value="C:cell outer membrane"/>
    <property type="evidence" value="ECO:0007669"/>
    <property type="project" value="UniProtKB-SubCell"/>
</dbReference>
<dbReference type="InterPro" id="IPR051906">
    <property type="entry name" value="TolC-like"/>
</dbReference>
<evidence type="ECO:0000256" key="4">
    <source>
        <dbReference type="ARBA" id="ARBA00022452"/>
    </source>
</evidence>
<keyword evidence="6" id="KW-0472">Membrane</keyword>
<comment type="caution">
    <text evidence="8">The sequence shown here is derived from an EMBL/GenBank/DDBJ whole genome shotgun (WGS) entry which is preliminary data.</text>
</comment>
<dbReference type="PANTHER" id="PTHR30026:SF20">
    <property type="entry name" value="OUTER MEMBRANE PROTEIN TOLC"/>
    <property type="match status" value="1"/>
</dbReference>
<evidence type="ECO:0000313" key="9">
    <source>
        <dbReference type="Proteomes" id="UP000424805"/>
    </source>
</evidence>
<dbReference type="GO" id="GO:0015562">
    <property type="term" value="F:efflux transmembrane transporter activity"/>
    <property type="evidence" value="ECO:0007669"/>
    <property type="project" value="InterPro"/>
</dbReference>
<name>A0A7J4Y4B9_BACOV</name>
<dbReference type="PANTHER" id="PTHR30026">
    <property type="entry name" value="OUTER MEMBRANE PROTEIN TOLC"/>
    <property type="match status" value="1"/>
</dbReference>
<evidence type="ECO:0000256" key="1">
    <source>
        <dbReference type="ARBA" id="ARBA00004442"/>
    </source>
</evidence>
<comment type="subcellular location">
    <subcellularLocation>
        <location evidence="1">Cell outer membrane</location>
    </subcellularLocation>
</comment>
<keyword evidence="3" id="KW-0813">Transport</keyword>
<reference evidence="8 9" key="1">
    <citation type="journal article" date="2019" name="Nat. Med.">
        <title>A library of human gut bacterial isolates paired with longitudinal multiomics data enables mechanistic microbiome research.</title>
        <authorList>
            <person name="Poyet M."/>
            <person name="Groussin M."/>
            <person name="Gibbons S.M."/>
            <person name="Avila-Pacheco J."/>
            <person name="Jiang X."/>
            <person name="Kearney S.M."/>
            <person name="Perrotta A.R."/>
            <person name="Berdy B."/>
            <person name="Zhao S."/>
            <person name="Lieberman T.D."/>
            <person name="Swanson P.K."/>
            <person name="Smith M."/>
            <person name="Roesemann S."/>
            <person name="Alexander J.E."/>
            <person name="Rich S.A."/>
            <person name="Livny J."/>
            <person name="Vlamakis H."/>
            <person name="Clish C."/>
            <person name="Bullock K."/>
            <person name="Deik A."/>
            <person name="Scott J."/>
            <person name="Pierce K.A."/>
            <person name="Xavier R.J."/>
            <person name="Alm E.J."/>
        </authorList>
    </citation>
    <scope>NUCLEOTIDE SEQUENCE [LARGE SCALE GENOMIC DNA]</scope>
    <source>
        <strain evidence="8 9">BIOML-A15</strain>
    </source>
</reference>
<evidence type="ECO:0000313" key="8">
    <source>
        <dbReference type="EMBL" id="KAA4630679.1"/>
    </source>
</evidence>
<dbReference type="Proteomes" id="UP000424805">
    <property type="component" value="Unassembled WGS sequence"/>
</dbReference>
<keyword evidence="7" id="KW-0998">Cell outer membrane</keyword>
<dbReference type="GO" id="GO:1990281">
    <property type="term" value="C:efflux pump complex"/>
    <property type="evidence" value="ECO:0007669"/>
    <property type="project" value="TreeGrafter"/>
</dbReference>
<keyword evidence="4" id="KW-1134">Transmembrane beta strand</keyword>
<dbReference type="Pfam" id="PF02321">
    <property type="entry name" value="OEP"/>
    <property type="match status" value="1"/>
</dbReference>
<gene>
    <name evidence="8" type="ORF">F3B90_02670</name>
</gene>
<evidence type="ECO:0000256" key="5">
    <source>
        <dbReference type="ARBA" id="ARBA00022692"/>
    </source>
</evidence>
<dbReference type="AlphaFoldDB" id="A0A7J4Y4B9"/>
<evidence type="ECO:0000256" key="6">
    <source>
        <dbReference type="ARBA" id="ARBA00023136"/>
    </source>
</evidence>
<dbReference type="EMBL" id="VWFP01000001">
    <property type="protein sequence ID" value="KAA4630679.1"/>
    <property type="molecule type" value="Genomic_DNA"/>
</dbReference>
<accession>A0A7J4Y4B9</accession>
<proteinExistence type="inferred from homology"/>
<dbReference type="Gene3D" id="1.20.1600.10">
    <property type="entry name" value="Outer membrane efflux proteins (OEP)"/>
    <property type="match status" value="1"/>
</dbReference>
<evidence type="ECO:0000256" key="7">
    <source>
        <dbReference type="ARBA" id="ARBA00023237"/>
    </source>
</evidence>
<keyword evidence="5" id="KW-0812">Transmembrane</keyword>
<dbReference type="InterPro" id="IPR003423">
    <property type="entry name" value="OMP_efflux"/>
</dbReference>
<comment type="similarity">
    <text evidence="2">Belongs to the outer membrane factor (OMF) (TC 1.B.17) family.</text>
</comment>
<protein>
    <submittedName>
        <fullName evidence="8">TolC family protein</fullName>
    </submittedName>
</protein>
<sequence length="491" mass="57166">MIRKWITLLIICIPILLHGQTYQISLEQVLNEWCLSSPSAHKVELSYKNAILRFENYKKGFLPSLSFSLSPINFNRSQKLMQNSTNGNYSYVEDYSNSSNTGVTIQQKVGITGGEFSISSRLNYLREFSGNKERFGTTPLIINYSQSFIGGLHNYKKQRNIEYAQYNNSLKQYCSEIADIQTQAVNLFMNLFSSKLATDLSHKNLLISDSLLIISKALLDNGHFTEYEYHQMELQQLNNKYTFENSSKNFQKALRKLTAFLGKPEWVNQNIEVLTPLFNLPIKIDERLASLYARRNSPFALAQEQKRLKAEQTLFTAKLDNRFNGNINISYGLNQHADHFVDAYKKTDCTQNIMIGVQIPIFQWGINRNKIQMAKNNYQNSIIEIEQAEVEFDNNIKDMVESYNYNINLWFVATKSYQLSQEQFILLSHKFNSGKVSAYELASAQQEQYNAMQKYYNSIQNVWNTFCILRKTTLYDFIKQIELKELFFQTY</sequence>
<dbReference type="SUPFAM" id="SSF56954">
    <property type="entry name" value="Outer membrane efflux proteins (OEP)"/>
    <property type="match status" value="1"/>
</dbReference>
<organism evidence="8 9">
    <name type="scientific">Bacteroides ovatus</name>
    <dbReference type="NCBI Taxonomy" id="28116"/>
    <lineage>
        <taxon>Bacteria</taxon>
        <taxon>Pseudomonadati</taxon>
        <taxon>Bacteroidota</taxon>
        <taxon>Bacteroidia</taxon>
        <taxon>Bacteroidales</taxon>
        <taxon>Bacteroidaceae</taxon>
        <taxon>Bacteroides</taxon>
    </lineage>
</organism>
<dbReference type="GO" id="GO:0015288">
    <property type="term" value="F:porin activity"/>
    <property type="evidence" value="ECO:0007669"/>
    <property type="project" value="TreeGrafter"/>
</dbReference>
<evidence type="ECO:0000256" key="3">
    <source>
        <dbReference type="ARBA" id="ARBA00022448"/>
    </source>
</evidence>
<evidence type="ECO:0000256" key="2">
    <source>
        <dbReference type="ARBA" id="ARBA00007613"/>
    </source>
</evidence>